<evidence type="ECO:0000313" key="4">
    <source>
        <dbReference type="WBParaSite" id="ECPE_0000535101-mRNA-1"/>
    </source>
</evidence>
<feature type="compositionally biased region" description="Polar residues" evidence="1">
    <location>
        <begin position="585"/>
        <end position="594"/>
    </location>
</feature>
<feature type="region of interest" description="Disordered" evidence="1">
    <location>
        <begin position="99"/>
        <end position="206"/>
    </location>
</feature>
<feature type="compositionally biased region" description="Basic and acidic residues" evidence="1">
    <location>
        <begin position="239"/>
        <end position="248"/>
    </location>
</feature>
<feature type="compositionally biased region" description="Basic and acidic residues" evidence="1">
    <location>
        <begin position="609"/>
        <end position="624"/>
    </location>
</feature>
<feature type="compositionally biased region" description="Basic and acidic residues" evidence="1">
    <location>
        <begin position="665"/>
        <end position="676"/>
    </location>
</feature>
<reference evidence="4" key="1">
    <citation type="submission" date="2016-06" db="UniProtKB">
        <authorList>
            <consortium name="WormBaseParasite"/>
        </authorList>
    </citation>
    <scope>IDENTIFICATION</scope>
</reference>
<feature type="compositionally biased region" description="Polar residues" evidence="1">
    <location>
        <begin position="648"/>
        <end position="660"/>
    </location>
</feature>
<gene>
    <name evidence="2" type="ORF">ECPE_LOCUS5338</name>
</gene>
<feature type="compositionally biased region" description="Polar residues" evidence="1">
    <location>
        <begin position="26"/>
        <end position="52"/>
    </location>
</feature>
<feature type="region of interest" description="Disordered" evidence="1">
    <location>
        <begin position="366"/>
        <end position="421"/>
    </location>
</feature>
<name>A0A183AEF3_9TREM</name>
<protein>
    <submittedName>
        <fullName evidence="4">CAP-ZIP_m domain-containing protein</fullName>
    </submittedName>
</protein>
<feature type="region of interest" description="Disordered" evidence="1">
    <location>
        <begin position="25"/>
        <end position="80"/>
    </location>
</feature>
<dbReference type="EMBL" id="UZAN01042189">
    <property type="protein sequence ID" value="VDP75251.1"/>
    <property type="molecule type" value="Genomic_DNA"/>
</dbReference>
<accession>A0A183AEF3</accession>
<evidence type="ECO:0000313" key="3">
    <source>
        <dbReference type="Proteomes" id="UP000272942"/>
    </source>
</evidence>
<evidence type="ECO:0000313" key="2">
    <source>
        <dbReference type="EMBL" id="VDP75251.1"/>
    </source>
</evidence>
<keyword evidence="3" id="KW-1185">Reference proteome</keyword>
<sequence length="676" mass="73191">MSSRADDASTLQTAEDEQTFLARMQLQLQHIQTPSPGDGSSLSKLATDTNSAPPIGGLASNSSGGGGSAGSGSTPSSTLTDKEAVLSSFFNSLLTRKNLSCENSPSSSPAPPSTISSRQSAMLRKLSATSKTAGGSGDPIGKRIASPEPTSEKEKKKDPETHKSVPLETKSPVDVTELSDTRNEIFPMKNKPDPIQPGTLACGDESLPKNEAKLYIAPGTGSESMVETNTSKLSSDALSAKDRQECEQTAKLLKPSVSKQPRNESNKELISETDLLKATPISLPDQTRPDIQEGLAKGSECQTDELQNIRAMEDAAPGIISEMQSPTCELVSVENSKETAKTDELKEEGELTIENQETIGPLEVAEVGQKSKSKSVTGVEEKSLQVKENDCPENENRSEKQCPFNESHKTEQCAPNEEHTLHNTTEYIDAGNREGQTEESKLHIHTVGKPPAEDVDSEPNAVKNTDVEDSTVVRSDTIDAEALDSKVSVPKTKEDKAVLERSSMEKGEVKNNRAKFMEKSPSQVSLVQSEHKEIPENVSSADKQMHESKTAKTEEMDHGEEQVELDRYEQDAKPTAFASVPCKSPESSSENNLTEGEKDDRSQGTAKAVDNKELTQDTKVENKKLKSTVIFTQSKSTAELKISDAKESQQVTQDEQSPHAQSFGKDSDRESIEKKN</sequence>
<reference evidence="2 3" key="2">
    <citation type="submission" date="2018-11" db="EMBL/GenBank/DDBJ databases">
        <authorList>
            <consortium name="Pathogen Informatics"/>
        </authorList>
    </citation>
    <scope>NUCLEOTIDE SEQUENCE [LARGE SCALE GENOMIC DNA]</scope>
    <source>
        <strain evidence="2 3">Egypt</strain>
    </source>
</reference>
<evidence type="ECO:0000256" key="1">
    <source>
        <dbReference type="SAM" id="MobiDB-lite"/>
    </source>
</evidence>
<feature type="region of interest" description="Disordered" evidence="1">
    <location>
        <begin position="492"/>
        <end position="676"/>
    </location>
</feature>
<feature type="compositionally biased region" description="Basic and acidic residues" evidence="1">
    <location>
        <begin position="433"/>
        <end position="442"/>
    </location>
</feature>
<feature type="compositionally biased region" description="Basic and acidic residues" evidence="1">
    <location>
        <begin position="379"/>
        <end position="421"/>
    </location>
</feature>
<feature type="compositionally biased region" description="Polar residues" evidence="1">
    <location>
        <begin position="221"/>
        <end position="237"/>
    </location>
</feature>
<feature type="compositionally biased region" description="Basic and acidic residues" evidence="1">
    <location>
        <begin position="543"/>
        <end position="572"/>
    </location>
</feature>
<dbReference type="WBParaSite" id="ECPE_0000535101-mRNA-1">
    <property type="protein sequence ID" value="ECPE_0000535101-mRNA-1"/>
    <property type="gene ID" value="ECPE_0000535101"/>
</dbReference>
<dbReference type="AlphaFoldDB" id="A0A183AEF3"/>
<feature type="region of interest" description="Disordered" evidence="1">
    <location>
        <begin position="218"/>
        <end position="302"/>
    </location>
</feature>
<feature type="compositionally biased region" description="Basic and acidic residues" evidence="1">
    <location>
        <begin position="492"/>
        <end position="518"/>
    </location>
</feature>
<dbReference type="Proteomes" id="UP000272942">
    <property type="component" value="Unassembled WGS sequence"/>
</dbReference>
<organism evidence="4">
    <name type="scientific">Echinostoma caproni</name>
    <dbReference type="NCBI Taxonomy" id="27848"/>
    <lineage>
        <taxon>Eukaryota</taxon>
        <taxon>Metazoa</taxon>
        <taxon>Spiralia</taxon>
        <taxon>Lophotrochozoa</taxon>
        <taxon>Platyhelminthes</taxon>
        <taxon>Trematoda</taxon>
        <taxon>Digenea</taxon>
        <taxon>Plagiorchiida</taxon>
        <taxon>Echinostomata</taxon>
        <taxon>Echinostomatoidea</taxon>
        <taxon>Echinostomatidae</taxon>
        <taxon>Echinostoma</taxon>
    </lineage>
</organism>
<feature type="compositionally biased region" description="Basic and acidic residues" evidence="1">
    <location>
        <begin position="261"/>
        <end position="270"/>
    </location>
</feature>
<proteinExistence type="predicted"/>
<feature type="compositionally biased region" description="Basic and acidic residues" evidence="1">
    <location>
        <begin position="150"/>
        <end position="165"/>
    </location>
</feature>
<feature type="region of interest" description="Disordered" evidence="1">
    <location>
        <begin position="433"/>
        <end position="469"/>
    </location>
</feature>